<dbReference type="KEGG" id="pory:EJA05_22485"/>
<evidence type="ECO:0000313" key="1">
    <source>
        <dbReference type="EMBL" id="AZL70323.1"/>
    </source>
</evidence>
<reference evidence="1 2" key="1">
    <citation type="submission" date="2018-12" db="EMBL/GenBank/DDBJ databases">
        <authorList>
            <person name="Li S."/>
            <person name="Yang R."/>
            <person name="Chen G."/>
            <person name="Zou L."/>
            <person name="Zhang C."/>
            <person name="Chen Y."/>
            <person name="Liu Z."/>
            <person name="Li Y."/>
            <person name="Yan Y."/>
            <person name="Huang M."/>
            <person name="Chen T."/>
        </authorList>
    </citation>
    <scope>NUCLEOTIDE SEQUENCE [LARGE SCALE GENOMIC DNA]</scope>
    <source>
        <strain evidence="1 2">1257</strain>
    </source>
</reference>
<sequence length="37" mass="3644">MGAGLPANTGIAGARHRSVCFAGKPAPTGDVLPLLQV</sequence>
<gene>
    <name evidence="1" type="ORF">EJA05_22485</name>
</gene>
<protein>
    <submittedName>
        <fullName evidence="1">Diguanylate cyclase</fullName>
    </submittedName>
</protein>
<proteinExistence type="predicted"/>
<dbReference type="Proteomes" id="UP000268230">
    <property type="component" value="Chromosome"/>
</dbReference>
<dbReference type="EMBL" id="CP034338">
    <property type="protein sequence ID" value="AZL70323.1"/>
    <property type="molecule type" value="Genomic_DNA"/>
</dbReference>
<dbReference type="OrthoDB" id="7020966at2"/>
<organism evidence="1 2">
    <name type="scientific">Pseudomonas entomophila</name>
    <dbReference type="NCBI Taxonomy" id="312306"/>
    <lineage>
        <taxon>Bacteria</taxon>
        <taxon>Pseudomonadati</taxon>
        <taxon>Pseudomonadota</taxon>
        <taxon>Gammaproteobacteria</taxon>
        <taxon>Pseudomonadales</taxon>
        <taxon>Pseudomonadaceae</taxon>
        <taxon>Pseudomonas</taxon>
    </lineage>
</organism>
<accession>A0A3Q8U3K5</accession>
<name>A0A3Q8U3K5_9PSED</name>
<dbReference type="AlphaFoldDB" id="A0A3Q8U3K5"/>
<evidence type="ECO:0000313" key="2">
    <source>
        <dbReference type="Proteomes" id="UP000268230"/>
    </source>
</evidence>